<evidence type="ECO:0000313" key="3">
    <source>
        <dbReference type="Proteomes" id="UP001208649"/>
    </source>
</evidence>
<dbReference type="SUPFAM" id="SSF143422">
    <property type="entry name" value="Transposase IS200-like"/>
    <property type="match status" value="1"/>
</dbReference>
<dbReference type="InterPro" id="IPR002686">
    <property type="entry name" value="Transposase_17"/>
</dbReference>
<comment type="caution">
    <text evidence="2">The sequence shown here is derived from an EMBL/GenBank/DDBJ whole genome shotgun (WGS) entry which is preliminary data.</text>
</comment>
<dbReference type="PANTHER" id="PTHR34322">
    <property type="entry name" value="TRANSPOSASE, Y1_TNP DOMAIN-CONTAINING"/>
    <property type="match status" value="1"/>
</dbReference>
<feature type="domain" description="Transposase IS200-like" evidence="1">
    <location>
        <begin position="7"/>
        <end position="139"/>
    </location>
</feature>
<organism evidence="2 3">
    <name type="scientific">Chryseobacterium edaphi</name>
    <dbReference type="NCBI Taxonomy" id="2976532"/>
    <lineage>
        <taxon>Bacteria</taxon>
        <taxon>Pseudomonadati</taxon>
        <taxon>Bacteroidota</taxon>
        <taxon>Flavobacteriia</taxon>
        <taxon>Flavobacteriales</taxon>
        <taxon>Weeksellaceae</taxon>
        <taxon>Chryseobacterium group</taxon>
        <taxon>Chryseobacterium</taxon>
    </lineage>
</organism>
<dbReference type="PANTHER" id="PTHR34322:SF2">
    <property type="entry name" value="TRANSPOSASE IS200-LIKE DOMAIN-CONTAINING PROTEIN"/>
    <property type="match status" value="1"/>
</dbReference>
<dbReference type="Proteomes" id="UP001208649">
    <property type="component" value="Unassembled WGS sequence"/>
</dbReference>
<evidence type="ECO:0000259" key="1">
    <source>
        <dbReference type="SMART" id="SM01321"/>
    </source>
</evidence>
<name>A0ABT2W471_9FLAO</name>
<keyword evidence="3" id="KW-1185">Reference proteome</keyword>
<protein>
    <recommendedName>
        <fullName evidence="1">Transposase IS200-like domain-containing protein</fullName>
    </recommendedName>
</protein>
<dbReference type="RefSeq" id="WP_263002434.1">
    <property type="nucleotide sequence ID" value="NZ_JAOTEM010000001.1"/>
</dbReference>
<dbReference type="InterPro" id="IPR036515">
    <property type="entry name" value="Transposase_17_sf"/>
</dbReference>
<dbReference type="Gene3D" id="3.30.70.1290">
    <property type="entry name" value="Transposase IS200-like"/>
    <property type="match status" value="1"/>
</dbReference>
<evidence type="ECO:0000313" key="2">
    <source>
        <dbReference type="EMBL" id="MCU7617017.1"/>
    </source>
</evidence>
<accession>A0ABT2W471</accession>
<proteinExistence type="predicted"/>
<dbReference type="EMBL" id="JAOTEM010000001">
    <property type="protein sequence ID" value="MCU7617017.1"/>
    <property type="molecule type" value="Genomic_DNA"/>
</dbReference>
<dbReference type="SMART" id="SM01321">
    <property type="entry name" value="Y1_Tnp"/>
    <property type="match status" value="1"/>
</dbReference>
<reference evidence="3" key="1">
    <citation type="submission" date="2023-07" db="EMBL/GenBank/DDBJ databases">
        <title>Chryseobacterium sp. strain PBS4-4 Genome sequencing and assembly.</title>
        <authorList>
            <person name="Jung Y."/>
        </authorList>
    </citation>
    <scope>NUCLEOTIDE SEQUENCE [LARGE SCALE GENOMIC DNA]</scope>
    <source>
        <strain evidence="3">PBS4-4</strain>
    </source>
</reference>
<sequence length="197" mass="23485">MLLDNIEESYFYHIYNRGNNGGNIFFDSENYRYFLKLLAKYVIPVADIYCYCLMKNHFHLLIKAKNADDINNSDLSYTTVETPMFVSASKQFSHMFNAYAQAINKRYSRSGSLFEKPFERKRIVDEDYLRQVILYIHNNPVHHGFCAYADDYQWSSYLSILSPSTSRLKRKEVIDLFDTKENFIYCHKNYDDLNLRF</sequence>
<gene>
    <name evidence="2" type="ORF">NZ698_07390</name>
</gene>